<dbReference type="OrthoDB" id="130456at2157"/>
<dbReference type="PATRIC" id="fig|1434107.4.peg.132"/>
<keyword evidence="2" id="KW-1185">Reference proteome</keyword>
<organism evidence="1 2">
    <name type="scientific">Methanosarcina barkeri 3</name>
    <dbReference type="NCBI Taxonomy" id="1434107"/>
    <lineage>
        <taxon>Archaea</taxon>
        <taxon>Methanobacteriati</taxon>
        <taxon>Methanobacteriota</taxon>
        <taxon>Stenosarchaea group</taxon>
        <taxon>Methanomicrobia</taxon>
        <taxon>Methanosarcinales</taxon>
        <taxon>Methanosarcinaceae</taxon>
        <taxon>Methanosarcina</taxon>
    </lineage>
</organism>
<dbReference type="RefSeq" id="WP_048041044.1">
    <property type="nucleotide sequence ID" value="NZ_CP009517.1"/>
</dbReference>
<dbReference type="AlphaFoldDB" id="A0A0E3SER8"/>
<evidence type="ECO:0000313" key="1">
    <source>
        <dbReference type="EMBL" id="AKB80689.1"/>
    </source>
</evidence>
<reference evidence="1" key="1">
    <citation type="submission" date="2014-07" db="EMBL/GenBank/DDBJ databases">
        <title>Methanogenic archaea and the global carbon cycle.</title>
        <authorList>
            <person name="Henriksen J.R."/>
            <person name="Luke J."/>
            <person name="Reinhart S."/>
            <person name="Benedict M.N."/>
            <person name="Youngblut N.D."/>
            <person name="Metcalf M.E."/>
            <person name="Whitaker R.J."/>
            <person name="Metcalf W.W."/>
        </authorList>
    </citation>
    <scope>NUCLEOTIDE SEQUENCE [LARGE SCALE GENOMIC DNA]</scope>
    <source>
        <strain evidence="1">3</strain>
    </source>
</reference>
<dbReference type="HOGENOM" id="CLU_147795_0_0_2"/>
<dbReference type="GeneID" id="24787540"/>
<evidence type="ECO:0000313" key="2">
    <source>
        <dbReference type="Proteomes" id="UP000033066"/>
    </source>
</evidence>
<sequence>MTLQQIKREIQELRKAIIPPNRHSENLSYTPELLRCSKEFEMAKARARQRLVDSGVSESELLEHERMDFICDAEVMDANHNFLRASWNAENPNKPQIKINYLFDCPVEVENYKRALDKMNSLLSKDRTPEVIDAEYELLQAMYEAGI</sequence>
<name>A0A0E3SER8_METBA</name>
<accession>A0A0E3SER8</accession>
<dbReference type="Proteomes" id="UP000033066">
    <property type="component" value="Chromosome"/>
</dbReference>
<dbReference type="EMBL" id="CP009517">
    <property type="protein sequence ID" value="AKB80689.1"/>
    <property type="molecule type" value="Genomic_DNA"/>
</dbReference>
<gene>
    <name evidence="1" type="ORF">MSBR3_0111</name>
</gene>
<protein>
    <submittedName>
        <fullName evidence="1">Uncharacterized protein</fullName>
    </submittedName>
</protein>
<dbReference type="KEGG" id="mbak:MSBR3_0111"/>
<proteinExistence type="predicted"/>